<dbReference type="EMBL" id="JASMQC010000013">
    <property type="protein sequence ID" value="KAK1941053.1"/>
    <property type="molecule type" value="Genomic_DNA"/>
</dbReference>
<evidence type="ECO:0000313" key="1">
    <source>
        <dbReference type="EMBL" id="KAK1941053.1"/>
    </source>
</evidence>
<reference evidence="1" key="1">
    <citation type="submission" date="2023-08" db="EMBL/GenBank/DDBJ databases">
        <title>Reference Genome Resource for the Citrus Pathogen Phytophthora citrophthora.</title>
        <authorList>
            <person name="Moller H."/>
            <person name="Coetzee B."/>
            <person name="Rose L.J."/>
            <person name="Van Niekerk J.M."/>
        </authorList>
    </citation>
    <scope>NUCLEOTIDE SEQUENCE</scope>
    <source>
        <strain evidence="1">STE-U-9442</strain>
    </source>
</reference>
<organism evidence="1 2">
    <name type="scientific">Phytophthora citrophthora</name>
    <dbReference type="NCBI Taxonomy" id="4793"/>
    <lineage>
        <taxon>Eukaryota</taxon>
        <taxon>Sar</taxon>
        <taxon>Stramenopiles</taxon>
        <taxon>Oomycota</taxon>
        <taxon>Peronosporomycetes</taxon>
        <taxon>Peronosporales</taxon>
        <taxon>Peronosporaceae</taxon>
        <taxon>Phytophthora</taxon>
    </lineage>
</organism>
<comment type="caution">
    <text evidence="1">The sequence shown here is derived from an EMBL/GenBank/DDBJ whole genome shotgun (WGS) entry which is preliminary data.</text>
</comment>
<keyword evidence="2" id="KW-1185">Reference proteome</keyword>
<gene>
    <name evidence="1" type="ORF">P3T76_007759</name>
</gene>
<evidence type="ECO:0000313" key="2">
    <source>
        <dbReference type="Proteomes" id="UP001259832"/>
    </source>
</evidence>
<dbReference type="Proteomes" id="UP001259832">
    <property type="component" value="Unassembled WGS sequence"/>
</dbReference>
<accession>A0AAD9GMS1</accession>
<protein>
    <submittedName>
        <fullName evidence="1">Uncharacterized protein</fullName>
    </submittedName>
</protein>
<name>A0AAD9GMS1_9STRA</name>
<sequence length="96" mass="10633">MRPSFLPDGFVILSLQLETATTDLLLADFRARAYERVFQGVGSELSGQYRLSSRVTRLNPTLRIVSEAVQVDAPIRDSNYTPCVFSYMHSCAGGSD</sequence>
<proteinExistence type="predicted"/>
<dbReference type="AlphaFoldDB" id="A0AAD9GMS1"/>